<evidence type="ECO:0000256" key="1">
    <source>
        <dbReference type="SAM" id="MobiDB-lite"/>
    </source>
</evidence>
<feature type="region of interest" description="Disordered" evidence="1">
    <location>
        <begin position="18"/>
        <end position="44"/>
    </location>
</feature>
<evidence type="ECO:0000313" key="3">
    <source>
        <dbReference type="EMBL" id="PZR10514.1"/>
    </source>
</evidence>
<name>A0A2W5V457_9BACT</name>
<accession>A0A2W5V457</accession>
<feature type="region of interest" description="Disordered" evidence="1">
    <location>
        <begin position="200"/>
        <end position="227"/>
    </location>
</feature>
<comment type="caution">
    <text evidence="3">The sequence shown here is derived from an EMBL/GenBank/DDBJ whole genome shotgun (WGS) entry which is preliminary data.</text>
</comment>
<dbReference type="EMBL" id="QFQP01000017">
    <property type="protein sequence ID" value="PZR10514.1"/>
    <property type="molecule type" value="Genomic_DNA"/>
</dbReference>
<feature type="compositionally biased region" description="Low complexity" evidence="1">
    <location>
        <begin position="31"/>
        <end position="43"/>
    </location>
</feature>
<dbReference type="InterPro" id="IPR027392">
    <property type="entry name" value="TF_Znf"/>
</dbReference>
<proteinExistence type="predicted"/>
<dbReference type="AlphaFoldDB" id="A0A2W5V457"/>
<dbReference type="Proteomes" id="UP000249061">
    <property type="component" value="Unassembled WGS sequence"/>
</dbReference>
<organism evidence="3 4">
    <name type="scientific">Archangium gephyra</name>
    <dbReference type="NCBI Taxonomy" id="48"/>
    <lineage>
        <taxon>Bacteria</taxon>
        <taxon>Pseudomonadati</taxon>
        <taxon>Myxococcota</taxon>
        <taxon>Myxococcia</taxon>
        <taxon>Myxococcales</taxon>
        <taxon>Cystobacterineae</taxon>
        <taxon>Archangiaceae</taxon>
        <taxon>Archangium</taxon>
    </lineage>
</organism>
<dbReference type="Pfam" id="PF13453">
    <property type="entry name" value="Zn_ribbon_TFIIB"/>
    <property type="match status" value="2"/>
</dbReference>
<protein>
    <recommendedName>
        <fullName evidence="2">Transcription factor zinc-finger domain-containing protein</fullName>
    </recommendedName>
</protein>
<reference evidence="3 4" key="1">
    <citation type="submission" date="2017-08" db="EMBL/GenBank/DDBJ databases">
        <title>Infants hospitalized years apart are colonized by the same room-sourced microbial strains.</title>
        <authorList>
            <person name="Brooks B."/>
            <person name="Olm M.R."/>
            <person name="Firek B.A."/>
            <person name="Baker R."/>
            <person name="Thomas B.C."/>
            <person name="Morowitz M.J."/>
            <person name="Banfield J.F."/>
        </authorList>
    </citation>
    <scope>NUCLEOTIDE SEQUENCE [LARGE SCALE GENOMIC DNA]</scope>
    <source>
        <strain evidence="3">S2_003_000_R2_14</strain>
    </source>
</reference>
<gene>
    <name evidence="3" type="ORF">DI536_19935</name>
</gene>
<evidence type="ECO:0000313" key="4">
    <source>
        <dbReference type="Proteomes" id="UP000249061"/>
    </source>
</evidence>
<feature type="domain" description="Transcription factor zinc-finger" evidence="2">
    <location>
        <begin position="75"/>
        <end position="96"/>
    </location>
</feature>
<feature type="domain" description="Transcription factor zinc-finger" evidence="2">
    <location>
        <begin position="115"/>
        <end position="154"/>
    </location>
</feature>
<sequence>MPERVRPRSGLLSRLVLRRRARSRSPPAPSPRHSSPSPTGSSSWVVNRLQDRLIASRWGGHKARCLSWVPGRAPNSEVELDRCNDCGGVWFDAGELFEASGWKVVAGQRETDRACPECGIPLVDGELRGGVEVETCVECAGTFLEARDLDAIVKKEAPRAKAPGGTGFVCDGCHQRRPFSEAQATLTGLECQACVLDRATPPAPPEKTRGPNMSRGLRGVERPGAVLARTRELKKPRAALSMRRP</sequence>
<evidence type="ECO:0000259" key="2">
    <source>
        <dbReference type="Pfam" id="PF13453"/>
    </source>
</evidence>